<keyword evidence="1" id="KW-0732">Signal</keyword>
<protein>
    <submittedName>
        <fullName evidence="3">Gliding motility-associated lipoprotein GldJ/gliding motility-associated lipoprotein GldJ,TIGR03530</fullName>
    </submittedName>
</protein>
<dbReference type="Proteomes" id="UP000243525">
    <property type="component" value="Unassembled WGS sequence"/>
</dbReference>
<comment type="caution">
    <text evidence="3">The sequence shown here is derived from an EMBL/GenBank/DDBJ whole genome shotgun (WGS) entry which is preliminary data.</text>
</comment>
<sequence>MKFKAIFFVGLTMLLASCSVFKKDSGGFSKKNSSNTTGWEYNDPENGGFQTDADYAQFAGPGLKFIQGGTFTMGRVEQDVMYDWNNAPRRVTVASFYMDECEVSNLDYREYLFWIQRVYPESKERYLQALPDTLVWREALAYNEPYLENYLRHPAYSKYPVVGVSWEQANAYCKWRTDRVNEQLLVNKGVLTHDNTQQGENVFTTETYLAGLYEGKQGDKPIEDAAGNPRKIRWEDGILMPDYRLPTEAEWEYAAYGLIGNTDGELLTERKLYPWNGSYLRDDSRRDRGLLNANFVRGRGDMMGMAGYLNDNADITAPVNSYKPNDFGLYCMAGNVNEWVADIYRPLSQEDVAEFQPFRGTVYTKYRQDANGDLIRDEFGELLIDTVADYRNYLDGDYQSQIIEGQDWNMVKDNLTTEDMYVQSNSNEGSFTSLITDKIRVYKGGSWKDRPYWMIPGTRRFRDQSESANDLGFRCAMTRVGSPEGF</sequence>
<dbReference type="PANTHER" id="PTHR23150:SF19">
    <property type="entry name" value="FORMYLGLYCINE-GENERATING ENZYME"/>
    <property type="match status" value="1"/>
</dbReference>
<gene>
    <name evidence="3" type="ORF">C8N47_10883</name>
</gene>
<accession>A0A2T5C1I6</accession>
<feature type="chain" id="PRO_5015662909" evidence="1">
    <location>
        <begin position="23"/>
        <end position="486"/>
    </location>
</feature>
<reference evidence="3 4" key="1">
    <citation type="submission" date="2018-04" db="EMBL/GenBank/DDBJ databases">
        <title>Genomic Encyclopedia of Archaeal and Bacterial Type Strains, Phase II (KMG-II): from individual species to whole genera.</title>
        <authorList>
            <person name="Goeker M."/>
        </authorList>
    </citation>
    <scope>NUCLEOTIDE SEQUENCE [LARGE SCALE GENOMIC DNA]</scope>
    <source>
        <strain evidence="3 4">DSM 28823</strain>
    </source>
</reference>
<keyword evidence="4" id="KW-1185">Reference proteome</keyword>
<evidence type="ECO:0000313" key="4">
    <source>
        <dbReference type="Proteomes" id="UP000243525"/>
    </source>
</evidence>
<dbReference type="RefSeq" id="WP_107822333.1">
    <property type="nucleotide sequence ID" value="NZ_OY782574.1"/>
</dbReference>
<dbReference type="SUPFAM" id="SSF56436">
    <property type="entry name" value="C-type lectin-like"/>
    <property type="match status" value="1"/>
</dbReference>
<dbReference type="Gene3D" id="3.90.1580.10">
    <property type="entry name" value="paralog of FGE (formylglycine-generating enzyme)"/>
    <property type="match status" value="1"/>
</dbReference>
<organism evidence="3 4">
    <name type="scientific">Mangrovibacterium marinum</name>
    <dbReference type="NCBI Taxonomy" id="1639118"/>
    <lineage>
        <taxon>Bacteria</taxon>
        <taxon>Pseudomonadati</taxon>
        <taxon>Bacteroidota</taxon>
        <taxon>Bacteroidia</taxon>
        <taxon>Marinilabiliales</taxon>
        <taxon>Prolixibacteraceae</taxon>
        <taxon>Mangrovibacterium</taxon>
    </lineage>
</organism>
<proteinExistence type="predicted"/>
<keyword evidence="3" id="KW-0449">Lipoprotein</keyword>
<dbReference type="AlphaFoldDB" id="A0A2T5C1I6"/>
<dbReference type="InterPro" id="IPR005532">
    <property type="entry name" value="SUMF_dom"/>
</dbReference>
<feature type="signal peptide" evidence="1">
    <location>
        <begin position="1"/>
        <end position="22"/>
    </location>
</feature>
<dbReference type="PANTHER" id="PTHR23150">
    <property type="entry name" value="SULFATASE MODIFYING FACTOR 1, 2"/>
    <property type="match status" value="1"/>
</dbReference>
<dbReference type="PROSITE" id="PS51257">
    <property type="entry name" value="PROKAR_LIPOPROTEIN"/>
    <property type="match status" value="1"/>
</dbReference>
<evidence type="ECO:0000256" key="1">
    <source>
        <dbReference type="SAM" id="SignalP"/>
    </source>
</evidence>
<evidence type="ECO:0000313" key="3">
    <source>
        <dbReference type="EMBL" id="PTN08526.1"/>
    </source>
</evidence>
<dbReference type="EMBL" id="QAAD01000008">
    <property type="protein sequence ID" value="PTN08526.1"/>
    <property type="molecule type" value="Genomic_DNA"/>
</dbReference>
<name>A0A2T5C1I6_9BACT</name>
<dbReference type="GO" id="GO:0120147">
    <property type="term" value="F:formylglycine-generating oxidase activity"/>
    <property type="evidence" value="ECO:0007669"/>
    <property type="project" value="TreeGrafter"/>
</dbReference>
<dbReference type="InterPro" id="IPR016187">
    <property type="entry name" value="CTDL_fold"/>
</dbReference>
<dbReference type="InterPro" id="IPR051043">
    <property type="entry name" value="Sulfatase_Mod_Factor_Kinase"/>
</dbReference>
<dbReference type="OrthoDB" id="9768004at2"/>
<dbReference type="InterPro" id="IPR042095">
    <property type="entry name" value="SUMF_sf"/>
</dbReference>
<evidence type="ECO:0000259" key="2">
    <source>
        <dbReference type="Pfam" id="PF03781"/>
    </source>
</evidence>
<feature type="domain" description="Sulfatase-modifying factor enzyme-like" evidence="2">
    <location>
        <begin position="65"/>
        <end position="361"/>
    </location>
</feature>
<dbReference type="Pfam" id="PF03781">
    <property type="entry name" value="FGE-sulfatase"/>
    <property type="match status" value="1"/>
</dbReference>